<feature type="transmembrane region" description="Helical" evidence="12">
    <location>
        <begin position="417"/>
        <end position="435"/>
    </location>
</feature>
<reference evidence="15 16" key="1">
    <citation type="journal article" date="2012" name="Eukaryot. Cell">
        <title>Draft genome sequence of Aspergillus oryzae strain 3.042.</title>
        <authorList>
            <person name="Zhao G."/>
            <person name="Yao Y."/>
            <person name="Qi W."/>
            <person name="Wang C."/>
            <person name="Hou L."/>
            <person name="Zeng B."/>
            <person name="Cao X."/>
        </authorList>
    </citation>
    <scope>NUCLEOTIDE SEQUENCE [LARGE SCALE GENOMIC DNA]</scope>
    <source>
        <strain evidence="15 16">3.042</strain>
    </source>
</reference>
<dbReference type="GO" id="GO:0030599">
    <property type="term" value="F:pectinesterase activity"/>
    <property type="evidence" value="ECO:0007669"/>
    <property type="project" value="InterPro"/>
</dbReference>
<dbReference type="HOGENOM" id="CLU_556629_0_0_1"/>
<dbReference type="Proteomes" id="UP000002812">
    <property type="component" value="Unassembled WGS sequence"/>
</dbReference>
<dbReference type="SUPFAM" id="SSF51126">
    <property type="entry name" value="Pectin lyase-like"/>
    <property type="match status" value="1"/>
</dbReference>
<name>I8A4U1_ASPO3</name>
<evidence type="ECO:0000256" key="9">
    <source>
        <dbReference type="ARBA" id="ARBA00022989"/>
    </source>
</evidence>
<feature type="chain" id="PRO_5011118114" description="Pectinesterase catalytic domain-containing protein" evidence="13">
    <location>
        <begin position="21"/>
        <end position="490"/>
    </location>
</feature>
<comment type="caution">
    <text evidence="15">The sequence shown here is derived from an EMBL/GenBank/DDBJ whole genome shotgun (WGS) entry which is preliminary data.</text>
</comment>
<dbReference type="Gene3D" id="2.160.20.10">
    <property type="entry name" value="Single-stranded right-handed beta-helix, Pectin lyase-like"/>
    <property type="match status" value="1"/>
</dbReference>
<evidence type="ECO:0000256" key="2">
    <source>
        <dbReference type="ARBA" id="ARBA00004141"/>
    </source>
</evidence>
<organism evidence="15 16">
    <name type="scientific">Aspergillus oryzae (strain 3.042)</name>
    <name type="common">Yellow koji mold</name>
    <dbReference type="NCBI Taxonomy" id="1160506"/>
    <lineage>
        <taxon>Eukaryota</taxon>
        <taxon>Fungi</taxon>
        <taxon>Dikarya</taxon>
        <taxon>Ascomycota</taxon>
        <taxon>Pezizomycotina</taxon>
        <taxon>Eurotiomycetes</taxon>
        <taxon>Eurotiomycetidae</taxon>
        <taxon>Eurotiales</taxon>
        <taxon>Aspergillaceae</taxon>
        <taxon>Aspergillus</taxon>
        <taxon>Aspergillus subgen. Circumdati</taxon>
    </lineage>
</organism>
<evidence type="ECO:0000256" key="10">
    <source>
        <dbReference type="ARBA" id="ARBA00023085"/>
    </source>
</evidence>
<dbReference type="GO" id="GO:0016020">
    <property type="term" value="C:membrane"/>
    <property type="evidence" value="ECO:0007669"/>
    <property type="project" value="UniProtKB-SubCell"/>
</dbReference>
<keyword evidence="7 13" id="KW-0732">Signal</keyword>
<comment type="subcellular location">
    <subcellularLocation>
        <location evidence="2">Membrane</location>
        <topology evidence="2">Multi-pass membrane protein</topology>
    </subcellularLocation>
    <subcellularLocation>
        <location evidence="3">Secreted</location>
    </subcellularLocation>
</comment>
<dbReference type="Gene3D" id="1.20.1250.20">
    <property type="entry name" value="MFS general substrate transporter like domains"/>
    <property type="match status" value="1"/>
</dbReference>
<protein>
    <recommendedName>
        <fullName evidence="14">Pectinesterase catalytic domain-containing protein</fullName>
    </recommendedName>
</protein>
<feature type="domain" description="Pectinesterase catalytic" evidence="14">
    <location>
        <begin position="147"/>
        <end position="264"/>
    </location>
</feature>
<dbReference type="EMBL" id="AKHY01000126">
    <property type="protein sequence ID" value="EIT79574.1"/>
    <property type="molecule type" value="Genomic_DNA"/>
</dbReference>
<evidence type="ECO:0000256" key="3">
    <source>
        <dbReference type="ARBA" id="ARBA00004613"/>
    </source>
</evidence>
<evidence type="ECO:0000313" key="16">
    <source>
        <dbReference type="Proteomes" id="UP000002812"/>
    </source>
</evidence>
<dbReference type="GO" id="GO:0045490">
    <property type="term" value="P:pectin catabolic process"/>
    <property type="evidence" value="ECO:0007669"/>
    <property type="project" value="UniProtKB-UniPathway"/>
</dbReference>
<dbReference type="InterPro" id="IPR011050">
    <property type="entry name" value="Pectin_lyase_fold/virulence"/>
</dbReference>
<feature type="signal peptide" evidence="13">
    <location>
        <begin position="1"/>
        <end position="20"/>
    </location>
</feature>
<evidence type="ECO:0000256" key="8">
    <source>
        <dbReference type="ARBA" id="ARBA00022801"/>
    </source>
</evidence>
<evidence type="ECO:0000256" key="6">
    <source>
        <dbReference type="ARBA" id="ARBA00022692"/>
    </source>
</evidence>
<feature type="transmembrane region" description="Helical" evidence="12">
    <location>
        <begin position="378"/>
        <end position="397"/>
    </location>
</feature>
<dbReference type="GO" id="GO:0042545">
    <property type="term" value="P:cell wall modification"/>
    <property type="evidence" value="ECO:0007669"/>
    <property type="project" value="InterPro"/>
</dbReference>
<dbReference type="GO" id="GO:0005576">
    <property type="term" value="C:extracellular region"/>
    <property type="evidence" value="ECO:0007669"/>
    <property type="project" value="UniProtKB-SubCell"/>
</dbReference>
<evidence type="ECO:0000256" key="12">
    <source>
        <dbReference type="SAM" id="Phobius"/>
    </source>
</evidence>
<reference evidence="16" key="2">
    <citation type="submission" date="2012-06" db="EMBL/GenBank/DDBJ databases">
        <title>Comparative genomic analyses of Aspergillus oryzae 3.042 and A. oryzae RIB40 for soy-sauce fermentation.</title>
        <authorList>
            <person name="Zhao G."/>
            <person name="Hou L."/>
            <person name="Wang C."/>
            <person name="Cao X."/>
        </authorList>
    </citation>
    <scope>NUCLEOTIDE SEQUENCE [LARGE SCALE GENOMIC DNA]</scope>
    <source>
        <strain evidence="16">3.042</strain>
    </source>
</reference>
<keyword evidence="9 12" id="KW-1133">Transmembrane helix</keyword>
<evidence type="ECO:0000313" key="15">
    <source>
        <dbReference type="EMBL" id="EIT79574.1"/>
    </source>
</evidence>
<keyword evidence="11 12" id="KW-0472">Membrane</keyword>
<evidence type="ECO:0000256" key="5">
    <source>
        <dbReference type="ARBA" id="ARBA00022525"/>
    </source>
</evidence>
<proteinExistence type="predicted"/>
<comment type="function">
    <text evidence="1">Involved in maceration and soft-rotting of plant tissue.</text>
</comment>
<dbReference type="InterPro" id="IPR005828">
    <property type="entry name" value="MFS_sugar_transport-like"/>
</dbReference>
<dbReference type="SUPFAM" id="SSF103473">
    <property type="entry name" value="MFS general substrate transporter"/>
    <property type="match status" value="1"/>
</dbReference>
<keyword evidence="6 12" id="KW-0812">Transmembrane</keyword>
<dbReference type="InterPro" id="IPR050360">
    <property type="entry name" value="MFS_Sugar_Transporters"/>
</dbReference>
<dbReference type="Pfam" id="PF00083">
    <property type="entry name" value="Sugar_tr"/>
    <property type="match status" value="1"/>
</dbReference>
<dbReference type="InterPro" id="IPR012334">
    <property type="entry name" value="Pectin_lyas_fold"/>
</dbReference>
<evidence type="ECO:0000259" key="14">
    <source>
        <dbReference type="Pfam" id="PF01095"/>
    </source>
</evidence>
<evidence type="ECO:0000256" key="11">
    <source>
        <dbReference type="ARBA" id="ARBA00023136"/>
    </source>
</evidence>
<keyword evidence="10" id="KW-0063">Aspartyl esterase</keyword>
<gene>
    <name evidence="15" type="ORF">Ao3042_04030</name>
</gene>
<evidence type="ECO:0000256" key="1">
    <source>
        <dbReference type="ARBA" id="ARBA00003252"/>
    </source>
</evidence>
<dbReference type="PANTHER" id="PTHR48022">
    <property type="entry name" value="PLASTIDIC GLUCOSE TRANSPORTER 4"/>
    <property type="match status" value="1"/>
</dbReference>
<keyword evidence="5" id="KW-0964">Secreted</keyword>
<comment type="pathway">
    <text evidence="4">Glycan metabolism; pectin degradation; 2-dehydro-3-deoxy-D-gluconate from pectin: step 1/5.</text>
</comment>
<dbReference type="InterPro" id="IPR036259">
    <property type="entry name" value="MFS_trans_sf"/>
</dbReference>
<accession>I8A4U1</accession>
<dbReference type="Pfam" id="PF01095">
    <property type="entry name" value="Pectinesterase"/>
    <property type="match status" value="1"/>
</dbReference>
<sequence length="490" mass="53591">MAIISWFFCIWICVVSLTWGQPSGGDYSFPEACQASTPESLLEGCAIDSLPQDDTSHTVLILSGTYTEQVNITQPGPLTLLGESNSPHNASTNSVHVRWAAATEQGIYTENVYTSVLIVAPTLNASLTGSGPEGLAVPDGTPFGCSDFRTYNINFRNSAGPANALSFSRANGGFYYSGFYSYQDTVYVGKLGNAYFHSSIVAKQTDFLYGFGTAWLELCGLVLRGCGGGITAWKGTNTTYPNKFGVYVHASAINAANASVAVEQKGRRARRAMFSGLINGSGGGSLDFISSVYHVYGTLLKPSHQPLYSTMPIRASIDPSHVGNARYSVDGQAKRRQLTHASKASHGTLFTWPHPSLTSAAAGPIYIGEVTPSYIRGLIMAFWQMFYSVGSFVAYWVNYAAGKHWDTLGEWDWKMVVIFQLLLPVIIVCQLPFMPESPRWLVQRKHDVEGARKVLQQVRIQMRRSKTNWPPFARPSNTKGKLLTAARKHT</sequence>
<evidence type="ECO:0000256" key="4">
    <source>
        <dbReference type="ARBA" id="ARBA00005184"/>
    </source>
</evidence>
<evidence type="ECO:0000256" key="7">
    <source>
        <dbReference type="ARBA" id="ARBA00022729"/>
    </source>
</evidence>
<dbReference type="GO" id="GO:0005351">
    <property type="term" value="F:carbohydrate:proton symporter activity"/>
    <property type="evidence" value="ECO:0007669"/>
    <property type="project" value="TreeGrafter"/>
</dbReference>
<dbReference type="AlphaFoldDB" id="I8A4U1"/>
<dbReference type="InterPro" id="IPR000070">
    <property type="entry name" value="Pectinesterase_cat"/>
</dbReference>
<dbReference type="PANTHER" id="PTHR48022:SF46">
    <property type="entry name" value="SUGAR TRANSPORTER, PUTATIVE (AFU_ORTHOLOGUE AFUA_1G11830)-RELATED"/>
    <property type="match status" value="1"/>
</dbReference>
<dbReference type="UniPathway" id="UPA00545">
    <property type="reaction ID" value="UER00823"/>
</dbReference>
<keyword evidence="8" id="KW-0378">Hydrolase</keyword>
<evidence type="ECO:0000256" key="13">
    <source>
        <dbReference type="SAM" id="SignalP"/>
    </source>
</evidence>